<sequence>MGRVHMEQILQGALYYTEGDLAQEEELEVKDFIINGVWDELKLRSILSEDMAEHIILNIRLKTSEVDIDKAW</sequence>
<proteinExistence type="predicted"/>
<dbReference type="EMBL" id="JBANQN010000004">
    <property type="protein sequence ID" value="KAK6791492.1"/>
    <property type="molecule type" value="Genomic_DNA"/>
</dbReference>
<dbReference type="Proteomes" id="UP001371456">
    <property type="component" value="Unassembled WGS sequence"/>
</dbReference>
<organism evidence="1 2">
    <name type="scientific">Solanum bulbocastanum</name>
    <name type="common">Wild potato</name>
    <dbReference type="NCBI Taxonomy" id="147425"/>
    <lineage>
        <taxon>Eukaryota</taxon>
        <taxon>Viridiplantae</taxon>
        <taxon>Streptophyta</taxon>
        <taxon>Embryophyta</taxon>
        <taxon>Tracheophyta</taxon>
        <taxon>Spermatophyta</taxon>
        <taxon>Magnoliopsida</taxon>
        <taxon>eudicotyledons</taxon>
        <taxon>Gunneridae</taxon>
        <taxon>Pentapetalae</taxon>
        <taxon>asterids</taxon>
        <taxon>lamiids</taxon>
        <taxon>Solanales</taxon>
        <taxon>Solanaceae</taxon>
        <taxon>Solanoideae</taxon>
        <taxon>Solaneae</taxon>
        <taxon>Solanum</taxon>
    </lineage>
</organism>
<accession>A0AAN8TU62</accession>
<gene>
    <name evidence="1" type="ORF">RDI58_010573</name>
</gene>
<dbReference type="AlphaFoldDB" id="A0AAN8TU62"/>
<keyword evidence="2" id="KW-1185">Reference proteome</keyword>
<protein>
    <submittedName>
        <fullName evidence="1">Uncharacterized protein</fullName>
    </submittedName>
</protein>
<evidence type="ECO:0000313" key="1">
    <source>
        <dbReference type="EMBL" id="KAK6791492.1"/>
    </source>
</evidence>
<comment type="caution">
    <text evidence="1">The sequence shown here is derived from an EMBL/GenBank/DDBJ whole genome shotgun (WGS) entry which is preliminary data.</text>
</comment>
<evidence type="ECO:0000313" key="2">
    <source>
        <dbReference type="Proteomes" id="UP001371456"/>
    </source>
</evidence>
<reference evidence="1 2" key="1">
    <citation type="submission" date="2024-02" db="EMBL/GenBank/DDBJ databases">
        <title>de novo genome assembly of Solanum bulbocastanum strain 11H21.</title>
        <authorList>
            <person name="Hosaka A.J."/>
        </authorList>
    </citation>
    <scope>NUCLEOTIDE SEQUENCE [LARGE SCALE GENOMIC DNA]</scope>
    <source>
        <tissue evidence="1">Young leaves</tissue>
    </source>
</reference>
<name>A0AAN8TU62_SOLBU</name>